<dbReference type="EMBL" id="QRCM01000001">
    <property type="protein sequence ID" value="TXG92123.1"/>
    <property type="molecule type" value="Genomic_DNA"/>
</dbReference>
<proteinExistence type="predicted"/>
<sequence length="154" mass="16912">MTTWREFETEASDLAAAVRARLDAHRHHVIATLRRDGSPRVSGTEVAIVGDVLTLGSMPGARKADDLRRDPRYSLHTNPGHHTMDGGDVKLSGRAREVHSDEKTTVTDTWPEGIDEGDAFVLDLDEVVHVTVDGGSLHVDRWSPGNGVRRTTRT</sequence>
<dbReference type="InterPro" id="IPR012349">
    <property type="entry name" value="Split_barrel_FMN-bd"/>
</dbReference>
<dbReference type="AlphaFoldDB" id="A0A6P2CII0"/>
<dbReference type="InterPro" id="IPR052019">
    <property type="entry name" value="F420H2_bilvrd_red/Heme_oxyg"/>
</dbReference>
<dbReference type="SUPFAM" id="SSF50475">
    <property type="entry name" value="FMN-binding split barrel"/>
    <property type="match status" value="1"/>
</dbReference>
<evidence type="ECO:0000313" key="4">
    <source>
        <dbReference type="Proteomes" id="UP000471120"/>
    </source>
</evidence>
<evidence type="ECO:0000256" key="1">
    <source>
        <dbReference type="ARBA" id="ARBA00023002"/>
    </source>
</evidence>
<comment type="caution">
    <text evidence="3">The sequence shown here is derived from an EMBL/GenBank/DDBJ whole genome shotgun (WGS) entry which is preliminary data.</text>
</comment>
<evidence type="ECO:0000313" key="3">
    <source>
        <dbReference type="EMBL" id="TXG92123.1"/>
    </source>
</evidence>
<dbReference type="GO" id="GO:0005829">
    <property type="term" value="C:cytosol"/>
    <property type="evidence" value="ECO:0007669"/>
    <property type="project" value="TreeGrafter"/>
</dbReference>
<dbReference type="PANTHER" id="PTHR35176">
    <property type="entry name" value="HEME OXYGENASE HI_0854-RELATED"/>
    <property type="match status" value="1"/>
</dbReference>
<protein>
    <submittedName>
        <fullName evidence="3">Pyridoxamine 5'-phosphate oxidase family protein</fullName>
    </submittedName>
</protein>
<dbReference type="GO" id="GO:0016627">
    <property type="term" value="F:oxidoreductase activity, acting on the CH-CH group of donors"/>
    <property type="evidence" value="ECO:0007669"/>
    <property type="project" value="TreeGrafter"/>
</dbReference>
<dbReference type="InterPro" id="IPR011576">
    <property type="entry name" value="Pyridox_Oxase_N"/>
</dbReference>
<accession>A0A6P2CII0</accession>
<organism evidence="3 4">
    <name type="scientific">Rhodococcus rhodnii</name>
    <dbReference type="NCBI Taxonomy" id="38312"/>
    <lineage>
        <taxon>Bacteria</taxon>
        <taxon>Bacillati</taxon>
        <taxon>Actinomycetota</taxon>
        <taxon>Actinomycetes</taxon>
        <taxon>Mycobacteriales</taxon>
        <taxon>Nocardiaceae</taxon>
        <taxon>Rhodococcus</taxon>
    </lineage>
</organism>
<keyword evidence="1" id="KW-0560">Oxidoreductase</keyword>
<gene>
    <name evidence="3" type="ORF">DW322_20550</name>
</gene>
<feature type="domain" description="Pyridoxamine 5'-phosphate oxidase N-terminal" evidence="2">
    <location>
        <begin position="16"/>
        <end position="103"/>
    </location>
</feature>
<reference evidence="3 4" key="1">
    <citation type="submission" date="2018-07" db="EMBL/GenBank/DDBJ databases">
        <title>Genome sequence of Rhodococcus rhodnii ATCC 35071 from Rhodnius prolixus.</title>
        <authorList>
            <person name="Patel V."/>
            <person name="Vogel K.J."/>
        </authorList>
    </citation>
    <scope>NUCLEOTIDE SEQUENCE [LARGE SCALE GENOMIC DNA]</scope>
    <source>
        <strain evidence="3 4">ATCC 35071</strain>
    </source>
</reference>
<name>A0A6P2CII0_9NOCA</name>
<dbReference type="PANTHER" id="PTHR35176:SF6">
    <property type="entry name" value="HEME OXYGENASE HI_0854-RELATED"/>
    <property type="match status" value="1"/>
</dbReference>
<evidence type="ECO:0000259" key="2">
    <source>
        <dbReference type="Pfam" id="PF01243"/>
    </source>
</evidence>
<dbReference type="GO" id="GO:0070967">
    <property type="term" value="F:coenzyme F420 binding"/>
    <property type="evidence" value="ECO:0007669"/>
    <property type="project" value="TreeGrafter"/>
</dbReference>
<dbReference type="Gene3D" id="2.30.110.10">
    <property type="entry name" value="Electron Transport, Fmn-binding Protein, Chain A"/>
    <property type="match status" value="1"/>
</dbReference>
<dbReference type="Pfam" id="PF01243">
    <property type="entry name" value="PNPOx_N"/>
    <property type="match status" value="1"/>
</dbReference>
<dbReference type="RefSeq" id="WP_010837564.1">
    <property type="nucleotide sequence ID" value="NZ_QRCM01000001.1"/>
</dbReference>
<dbReference type="Proteomes" id="UP000471120">
    <property type="component" value="Unassembled WGS sequence"/>
</dbReference>